<proteinExistence type="predicted"/>
<reference evidence="1 2" key="1">
    <citation type="submission" date="2018-04" db="EMBL/GenBank/DDBJ databases">
        <title>Subsurface microbial communities from deep shales in Ohio and West Virginia, USA.</title>
        <authorList>
            <person name="Wrighton K."/>
        </authorList>
    </citation>
    <scope>NUCLEOTIDE SEQUENCE [LARGE SCALE GENOMIC DNA]</scope>
    <source>
        <strain evidence="1 2">WC1</strain>
    </source>
</reference>
<comment type="caution">
    <text evidence="1">The sequence shown here is derived from an EMBL/GenBank/DDBJ whole genome shotgun (WGS) entry which is preliminary data.</text>
</comment>
<sequence>MDDHKIIELQLDRKIDNFLETALYCPFGFPAVITVKPFTNNTAAPTIYWLSCPYLNYEVDRLEAESNLISELGKKLKSDAEFKALMEAAHQRYAEKRKQLLSAAELQKAREVSEDLYRMLVESGVGGIREKEGIKCLHTHLADFLVEKSNPAGEVVFNKIDWPENCKICKERVDEFESSSN</sequence>
<dbReference type="PANTHER" id="PTHR37163:SF1">
    <property type="entry name" value="DUF501 DOMAIN-CONTAINING PROTEIN"/>
    <property type="match status" value="1"/>
</dbReference>
<dbReference type="AlphaFoldDB" id="A0A2T5RH20"/>
<dbReference type="RefSeq" id="WP_108141724.1">
    <property type="nucleotide sequence ID" value="NZ_JBQPXQ010000031.1"/>
</dbReference>
<dbReference type="Pfam" id="PF04417">
    <property type="entry name" value="DUF501"/>
    <property type="match status" value="1"/>
</dbReference>
<dbReference type="EMBL" id="QAXS01000031">
    <property type="protein sequence ID" value="PTV94715.1"/>
    <property type="molecule type" value="Genomic_DNA"/>
</dbReference>
<organism evidence="1 2">
    <name type="scientific">Halanaerobium saccharolyticum</name>
    <dbReference type="NCBI Taxonomy" id="43595"/>
    <lineage>
        <taxon>Bacteria</taxon>
        <taxon>Bacillati</taxon>
        <taxon>Bacillota</taxon>
        <taxon>Clostridia</taxon>
        <taxon>Halanaerobiales</taxon>
        <taxon>Halanaerobiaceae</taxon>
        <taxon>Halanaerobium</taxon>
    </lineage>
</organism>
<evidence type="ECO:0008006" key="3">
    <source>
        <dbReference type="Google" id="ProtNLM"/>
    </source>
</evidence>
<protein>
    <recommendedName>
        <fullName evidence="3">DUF501 domain-containing protein</fullName>
    </recommendedName>
</protein>
<dbReference type="InterPro" id="IPR007511">
    <property type="entry name" value="DUF501"/>
</dbReference>
<dbReference type="PANTHER" id="PTHR37163">
    <property type="entry name" value="CONSERVED PROTEIN"/>
    <property type="match status" value="1"/>
</dbReference>
<gene>
    <name evidence="1" type="ORF">C8C76_13118</name>
</gene>
<accession>A0A2T5RH20</accession>
<dbReference type="OrthoDB" id="13546at2"/>
<evidence type="ECO:0000313" key="1">
    <source>
        <dbReference type="EMBL" id="PTV94715.1"/>
    </source>
</evidence>
<name>A0A2T5RH20_9FIRM</name>
<evidence type="ECO:0000313" key="2">
    <source>
        <dbReference type="Proteomes" id="UP000244089"/>
    </source>
</evidence>
<dbReference type="Proteomes" id="UP000244089">
    <property type="component" value="Unassembled WGS sequence"/>
</dbReference>